<reference evidence="14" key="1">
    <citation type="submission" date="2021-03" db="EMBL/GenBank/DDBJ databases">
        <authorList>
            <person name="Bekaert M."/>
        </authorList>
    </citation>
    <scope>NUCLEOTIDE SEQUENCE</scope>
</reference>
<dbReference type="Gene3D" id="1.10.10.2360">
    <property type="match status" value="1"/>
</dbReference>
<feature type="compositionally biased region" description="Low complexity" evidence="12">
    <location>
        <begin position="270"/>
        <end position="279"/>
    </location>
</feature>
<organism evidence="14 15">
    <name type="scientific">Mytilus edulis</name>
    <name type="common">Blue mussel</name>
    <dbReference type="NCBI Taxonomy" id="6550"/>
    <lineage>
        <taxon>Eukaryota</taxon>
        <taxon>Metazoa</taxon>
        <taxon>Spiralia</taxon>
        <taxon>Lophotrochozoa</taxon>
        <taxon>Mollusca</taxon>
        <taxon>Bivalvia</taxon>
        <taxon>Autobranchia</taxon>
        <taxon>Pteriomorphia</taxon>
        <taxon>Mytilida</taxon>
        <taxon>Mytiloidea</taxon>
        <taxon>Mytilidae</taxon>
        <taxon>Mytilinae</taxon>
        <taxon>Mytilus</taxon>
    </lineage>
</organism>
<evidence type="ECO:0000256" key="10">
    <source>
        <dbReference type="ARBA" id="ARBA00023132"/>
    </source>
</evidence>
<feature type="region of interest" description="Disordered" evidence="12">
    <location>
        <begin position="98"/>
        <end position="118"/>
    </location>
</feature>
<evidence type="ECO:0000259" key="13">
    <source>
        <dbReference type="PROSITE" id="PS51434"/>
    </source>
</evidence>
<evidence type="ECO:0000256" key="3">
    <source>
        <dbReference type="ARBA" id="ARBA00008926"/>
    </source>
</evidence>
<feature type="compositionally biased region" description="Polar residues" evidence="12">
    <location>
        <begin position="247"/>
        <end position="259"/>
    </location>
</feature>
<comment type="similarity">
    <text evidence="3">Belongs to the nucleoporin GLFG family.</text>
</comment>
<dbReference type="Gene3D" id="3.30.1610.10">
    <property type="entry name" value="Peptidase S59, nucleoporin"/>
    <property type="match status" value="2"/>
</dbReference>
<dbReference type="GO" id="GO:0044614">
    <property type="term" value="C:nuclear pore cytoplasmic filaments"/>
    <property type="evidence" value="ECO:0007669"/>
    <property type="project" value="TreeGrafter"/>
</dbReference>
<evidence type="ECO:0000256" key="12">
    <source>
        <dbReference type="SAM" id="MobiDB-lite"/>
    </source>
</evidence>
<evidence type="ECO:0000256" key="5">
    <source>
        <dbReference type="ARBA" id="ARBA00022448"/>
    </source>
</evidence>
<feature type="non-terminal residue" evidence="14">
    <location>
        <position position="2082"/>
    </location>
</feature>
<dbReference type="Gene3D" id="1.25.40.690">
    <property type="match status" value="1"/>
</dbReference>
<protein>
    <recommendedName>
        <fullName evidence="4">Nuclear pore complex protein Nup98-Nup96</fullName>
    </recommendedName>
</protein>
<keyword evidence="11" id="KW-0539">Nucleus</keyword>
<dbReference type="Proteomes" id="UP000683360">
    <property type="component" value="Unassembled WGS sequence"/>
</dbReference>
<evidence type="ECO:0000256" key="1">
    <source>
        <dbReference type="ARBA" id="ARBA00004567"/>
    </source>
</evidence>
<evidence type="ECO:0000313" key="14">
    <source>
        <dbReference type="EMBL" id="CAG2238079.1"/>
    </source>
</evidence>
<keyword evidence="5" id="KW-0813">Transport</keyword>
<evidence type="ECO:0000256" key="9">
    <source>
        <dbReference type="ARBA" id="ARBA00023010"/>
    </source>
</evidence>
<dbReference type="GO" id="GO:0051028">
    <property type="term" value="P:mRNA transport"/>
    <property type="evidence" value="ECO:0007669"/>
    <property type="project" value="UniProtKB-KW"/>
</dbReference>
<dbReference type="Pfam" id="PF12110">
    <property type="entry name" value="Nup96"/>
    <property type="match status" value="1"/>
</dbReference>
<feature type="region of interest" description="Disordered" evidence="12">
    <location>
        <begin position="676"/>
        <end position="713"/>
    </location>
</feature>
<dbReference type="Pfam" id="PF21240">
    <property type="entry name" value="Nup98_GLEBS"/>
    <property type="match status" value="1"/>
</dbReference>
<keyword evidence="7" id="KW-0509">mRNA transport</keyword>
<dbReference type="PANTHER" id="PTHR23198:SF6">
    <property type="entry name" value="NUCLEAR PORE COMPLEX PROTEIN NUP98-NUP96"/>
    <property type="match status" value="1"/>
</dbReference>
<keyword evidence="15" id="KW-1185">Reference proteome</keyword>
<feature type="region of interest" description="Disordered" evidence="12">
    <location>
        <begin position="233"/>
        <end position="292"/>
    </location>
</feature>
<dbReference type="PROSITE" id="PS51434">
    <property type="entry name" value="NUP_C"/>
    <property type="match status" value="1"/>
</dbReference>
<dbReference type="GO" id="GO:0006405">
    <property type="term" value="P:RNA export from nucleus"/>
    <property type="evidence" value="ECO:0007669"/>
    <property type="project" value="TreeGrafter"/>
</dbReference>
<feature type="domain" description="Peptidase S59" evidence="13">
    <location>
        <begin position="719"/>
        <end position="850"/>
    </location>
</feature>
<dbReference type="InterPro" id="IPR007230">
    <property type="entry name" value="Nup98_auto-Pept-S59_dom"/>
</dbReference>
<dbReference type="EMBL" id="CAJPWZ010002412">
    <property type="protein sequence ID" value="CAG2238079.1"/>
    <property type="molecule type" value="Genomic_DNA"/>
</dbReference>
<dbReference type="GO" id="GO:0031965">
    <property type="term" value="C:nuclear membrane"/>
    <property type="evidence" value="ECO:0007669"/>
    <property type="project" value="UniProtKB-SubCell"/>
</dbReference>
<dbReference type="GO" id="GO:0006606">
    <property type="term" value="P:protein import into nucleus"/>
    <property type="evidence" value="ECO:0007669"/>
    <property type="project" value="TreeGrafter"/>
</dbReference>
<keyword evidence="10" id="KW-0906">Nuclear pore complex</keyword>
<evidence type="ECO:0000313" key="15">
    <source>
        <dbReference type="Proteomes" id="UP000683360"/>
    </source>
</evidence>
<dbReference type="GO" id="GO:0008139">
    <property type="term" value="F:nuclear localization sequence binding"/>
    <property type="evidence" value="ECO:0007669"/>
    <property type="project" value="TreeGrafter"/>
</dbReference>
<dbReference type="PANTHER" id="PTHR23198">
    <property type="entry name" value="NUCLEOPORIN"/>
    <property type="match status" value="1"/>
</dbReference>
<dbReference type="GO" id="GO:0034398">
    <property type="term" value="P:telomere tethering at nuclear periphery"/>
    <property type="evidence" value="ECO:0007669"/>
    <property type="project" value="TreeGrafter"/>
</dbReference>
<name>A0A8S3U608_MYTED</name>
<sequence>MFGAKPTGFAFGATANNFGQTAGFGGGNSTFGSAKPTGTAFGTPGGGGGVFGAATPAATPGGGLFGQQNPSSTGGGLFGATQPQNPGFGQSSGFTFGATPTASSSGGGLFGQQQPSAGGLFSTPATNTGFGAKPTGFGASFGASTGTPAGGIFGQTQQQQTPSLFGQAGTSAGFGGNVASGTTLKFNAPSSSDTMVKNGQTTNINTRHQCITAMKEYQMKSLEELRMEDYAANRKGKQPGSGGLFGTQPTATQQQSTGFNFGMTASPFGQQQQQQQQQQPASTGSTLFGAQPQSSAGALFGQANKPLFGTATTSTAGFGFGGSTGTGNSLFGNQNKPLFGSTQAATTQSSLFGSTGTAGFGASTGFGGGTGGFGTSTSTGGLFGTNKPAFGATPVTSTTGFGQTNLFNKPAGTGLFGATSQAPAFGTSTGSSLFGAKPVGFGTTTSAPSFSLGATPGGLFGANTAKPAGFGFGASTGASTFTGFGGGFNTAQPSLNLGGASTMLSTAANPQNSGPTPQQIQQQLLALNHSPYGDSPLFWNLKQFKVSPRPTARVKPKSLHNVLNGSKSQIFEGLEDEDFSFGNESFMPKKSIKKLVLRKTGTESNSPSRASSVIEDLHNEQSLNDTDPSFLQNTSHSMPIERSVSKDIPEPENNLRFQKVPSQNLDDTIAMLNVQNKGGKLSSRSADETDLDITQRDESLERRPKTPTPPHAAGIVLTRPEYYTLPSMEELAEMVNENGDCFVDGFTIGREGYGSVYFPGVVNVAGLNLDEIVHIRRKEVIVYPDDDNKPDQGDGLNRKAEITLDCVKVDKTTNKETPIQQSTYKSLDLSLSLVNQQSTYKSWTYKSLDLSLLLVNQQSTYKSLDLSLSLVNQQSTYKSLDLSLLLVNQQSTYKSLDLSLSLANQQSTYKSLDLSLSLQSTYKSLDLSLLLVNQQSTYKSLDLSLSLVNQQSTYKSLDLSLSLVNQQSTYKSWTYKSLDLSLLLVNQQSTYKSLDLSLSLVNQQSTYKSLDLSLSLVNQQSTYKSLDLSLLLVNQQSTYKSLDLSLSLVNQQSTYKSLDLSLLLVNQQSTYKSLDLSLSLVNQQSTYKSLDLSLLLVNQQSTYKSLDLSLSLVNQQSTYKSLDLSLSLVNQQSTYKSLDLSLSLVNQQSTYKSLDLSLSLVNQQSTYKSLDLSLSLVNQQSTYKSLDLSLSLDPERLKAMNYHEKIEGITARIGGRFTDYRPETGSWVFEVKHFTKYGMDESDEDDLSELAQHQAKMQATAQLKPGQPPLPPQSDREPVQSVPVTDPRQDRVVPMADDDDDIIQDITQEKIPDDMLQDLEDEDMDDQPSSHKLASSMGVSARNVQVMKASFFNEDGIGDGGQKTLFSKPAAKKQGDVPSLFSSAYKSKYMSPVKLTHLPKEAELRRDEQGGLFHNRILTPEPIRPSKPTYQPPPVAEHMPLASGLNPDDFPKKIVGSRVQRPIPNFGESLMYDKQFMIKDAGLFMGRSFRVGWGPGGMLAHCGRTVSEVQKEESNKDTSQFTILPGMGPTNSGQSEWTVHIEKLDIAGYVRAKDPTVINNHVEMLSVQLENSESMLEGDCPVFVPSSGVEGLHQCAKQVKQDLQESDNHPDKALLEQMDRVLDLCVALWGRLPDCITDEPVEGYDYQHSRREALSKWLMSTAVQRIQEDVQEAKYKGKDHLPAILAYLSGRKISEACLLAQKSGDHRLALLLAQTESHYVVRQLVEKQLIEWAELGADKYINIVRMKIYALLSGQLVWRAPVEPYTMINTCETMDWKRALALHLWFLCPSNSPIHQAVLDYEAGFKGRSNCGIYCNPPLPPYSEGVLDCPIEEEDEGHMLRDTCYHVLKLYCQKSHRLDRLLNPTSSTENQLDYRLSWHLYQILQSLDYKHLSPTTEATLQTSLPLPQSLQDKQCRESAVKDLLYRYVTLSTDKDKEDFLQEKLNIPVRWIHYAKALRAKHENKSHEEALHLLKSGHWNASHKVILKHIAPDAIINENHEYLKKYLKELSNPAHSSKISDWHFGGQVFLDYINQCEAVEKFKQALSGEEQQRPSGYDIESLVHSVTTLCAKVGNLQCSNSKE</sequence>
<comment type="subcellular location">
    <subcellularLocation>
        <location evidence="2">Nucleus membrane</location>
        <topology evidence="2">Peripheral membrane protein</topology>
        <orientation evidence="2">Nucleoplasmic side</orientation>
    </subcellularLocation>
    <subcellularLocation>
        <location evidence="1">Nucleus</location>
        <location evidence="1">Nuclear pore complex</location>
    </subcellularLocation>
</comment>
<proteinExistence type="inferred from homology"/>
<evidence type="ECO:0000256" key="7">
    <source>
        <dbReference type="ARBA" id="ARBA00022816"/>
    </source>
</evidence>
<accession>A0A8S3U608</accession>
<keyword evidence="9" id="KW-0811">Translocation</keyword>
<dbReference type="GO" id="GO:0003723">
    <property type="term" value="F:RNA binding"/>
    <property type="evidence" value="ECO:0007669"/>
    <property type="project" value="TreeGrafter"/>
</dbReference>
<feature type="compositionally biased region" description="Polar residues" evidence="12">
    <location>
        <begin position="280"/>
        <end position="292"/>
    </location>
</feature>
<dbReference type="GO" id="GO:0017056">
    <property type="term" value="F:structural constituent of nuclear pore"/>
    <property type="evidence" value="ECO:0007669"/>
    <property type="project" value="InterPro"/>
</dbReference>
<dbReference type="Pfam" id="PF04096">
    <property type="entry name" value="Nucleoporin2"/>
    <property type="match status" value="2"/>
</dbReference>
<dbReference type="FunFam" id="1.10.10.2360:FF:000001">
    <property type="entry name" value="Nuclear pore complex protein Nup98-Nup96"/>
    <property type="match status" value="1"/>
</dbReference>
<evidence type="ECO:0000256" key="8">
    <source>
        <dbReference type="ARBA" id="ARBA00022927"/>
    </source>
</evidence>
<dbReference type="GO" id="GO:0000973">
    <property type="term" value="P:post-transcriptional tethering of RNA polymerase II gene DNA at nuclear periphery"/>
    <property type="evidence" value="ECO:0007669"/>
    <property type="project" value="TreeGrafter"/>
</dbReference>
<comment type="caution">
    <text evidence="14">The sequence shown here is derived from an EMBL/GenBank/DDBJ whole genome shotgun (WGS) entry which is preliminary data.</text>
</comment>
<evidence type="ECO:0000256" key="2">
    <source>
        <dbReference type="ARBA" id="ARBA00004620"/>
    </source>
</evidence>
<evidence type="ECO:0000256" key="4">
    <source>
        <dbReference type="ARBA" id="ARBA00013472"/>
    </source>
</evidence>
<dbReference type="OrthoDB" id="3797628at2759"/>
<evidence type="ECO:0000256" key="11">
    <source>
        <dbReference type="ARBA" id="ARBA00023242"/>
    </source>
</evidence>
<gene>
    <name evidence="14" type="ORF">MEDL_50500</name>
</gene>
<feature type="compositionally biased region" description="Basic and acidic residues" evidence="12">
    <location>
        <begin position="693"/>
        <end position="704"/>
    </location>
</feature>
<dbReference type="SUPFAM" id="SSF82215">
    <property type="entry name" value="C-terminal autoproteolytic domain of nucleoporin nup98"/>
    <property type="match status" value="2"/>
</dbReference>
<evidence type="ECO:0000256" key="6">
    <source>
        <dbReference type="ARBA" id="ARBA00022813"/>
    </source>
</evidence>
<dbReference type="InterPro" id="IPR037665">
    <property type="entry name" value="Nucleoporin_S59-like"/>
</dbReference>
<keyword evidence="8" id="KW-0653">Protein transport</keyword>
<dbReference type="InterPro" id="IPR036903">
    <property type="entry name" value="Nup98_auto-Pept-S59_dom_sf"/>
</dbReference>
<feature type="region of interest" description="Disordered" evidence="12">
    <location>
        <begin position="1254"/>
        <end position="1293"/>
    </location>
</feature>
<keyword evidence="6" id="KW-0068">Autocatalytic cleavage</keyword>
<feature type="region of interest" description="Disordered" evidence="12">
    <location>
        <begin position="1512"/>
        <end position="1534"/>
    </location>
</feature>
<dbReference type="InterPro" id="IPR021967">
    <property type="entry name" value="Nup98_C"/>
</dbReference>